<organism evidence="1 2">
    <name type="scientific">Tigriopus californicus</name>
    <name type="common">Marine copepod</name>
    <dbReference type="NCBI Taxonomy" id="6832"/>
    <lineage>
        <taxon>Eukaryota</taxon>
        <taxon>Metazoa</taxon>
        <taxon>Ecdysozoa</taxon>
        <taxon>Arthropoda</taxon>
        <taxon>Crustacea</taxon>
        <taxon>Multicrustacea</taxon>
        <taxon>Hexanauplia</taxon>
        <taxon>Copepoda</taxon>
        <taxon>Harpacticoida</taxon>
        <taxon>Harpacticidae</taxon>
        <taxon>Tigriopus</taxon>
    </lineage>
</organism>
<reference evidence="1 2" key="1">
    <citation type="journal article" date="2018" name="Nat. Ecol. Evol.">
        <title>Genomic signatures of mitonuclear coevolution across populations of Tigriopus californicus.</title>
        <authorList>
            <person name="Barreto F.S."/>
            <person name="Watson E.T."/>
            <person name="Lima T.G."/>
            <person name="Willett C.S."/>
            <person name="Edmands S."/>
            <person name="Li W."/>
            <person name="Burton R.S."/>
        </authorList>
    </citation>
    <scope>NUCLEOTIDE SEQUENCE [LARGE SCALE GENOMIC DNA]</scope>
    <source>
        <strain evidence="1 2">San Diego</strain>
    </source>
</reference>
<dbReference type="Proteomes" id="UP000318571">
    <property type="component" value="Chromosome 2"/>
</dbReference>
<gene>
    <name evidence="1" type="ORF">TCAL_16873</name>
</gene>
<accession>A0A553PBW8</accession>
<keyword evidence="2" id="KW-1185">Reference proteome</keyword>
<dbReference type="EMBL" id="VCGU01000005">
    <property type="protein sequence ID" value="TRY75177.1"/>
    <property type="molecule type" value="Genomic_DNA"/>
</dbReference>
<dbReference type="CDD" id="cd00303">
    <property type="entry name" value="retropepsin_like"/>
    <property type="match status" value="1"/>
</dbReference>
<comment type="caution">
    <text evidence="1">The sequence shown here is derived from an EMBL/GenBank/DDBJ whole genome shotgun (WGS) entry which is preliminary data.</text>
</comment>
<dbReference type="AlphaFoldDB" id="A0A553PBW8"/>
<evidence type="ECO:0000313" key="1">
    <source>
        <dbReference type="EMBL" id="TRY75177.1"/>
    </source>
</evidence>
<protein>
    <submittedName>
        <fullName evidence="1">Uncharacterized protein</fullName>
    </submittedName>
</protein>
<name>A0A553PBW8_TIGCA</name>
<proteinExistence type="predicted"/>
<evidence type="ECO:0000313" key="2">
    <source>
        <dbReference type="Proteomes" id="UP000318571"/>
    </source>
</evidence>
<sequence length="291" mass="32332">MAGKKLPSAHKSSKSNAVRVCSIPASAPTIEVQVACQGKKFDVMALPDSGADGNLISSNVLAQFGIFEFSRSTKRILAASDSEMRCFGTDTMHITFFERTVSLTAFVTPDIRGSLLSWKTSQAIGLLSDEYPTPFYMSNQQTMRAVEFRGRTLSMSNVPICLNFRQLDLFAMDYHSDPNGHVDKAHSEMNEVRYIWYYPLNGLNGLTGANVEIGLIQSPSEEVEEAQPCGETIVDHEEKHVDKVVLENAQVLPPEQIEIAERITIDNIQDSELLKLSNVTRELPQQIIGQY</sequence>